<evidence type="ECO:0000313" key="9">
    <source>
        <dbReference type="Proteomes" id="UP000321723"/>
    </source>
</evidence>
<comment type="similarity">
    <text evidence="1">Belongs to the HAD-like hydrolase superfamily. SerB family.</text>
</comment>
<comment type="caution">
    <text evidence="7">The sequence shown here is derived from an EMBL/GenBank/DDBJ whole genome shotgun (WGS) entry which is preliminary data.</text>
</comment>
<keyword evidence="6" id="KW-0812">Transmembrane</keyword>
<dbReference type="GO" id="GO:0046872">
    <property type="term" value="F:metal ion binding"/>
    <property type="evidence" value="ECO:0007669"/>
    <property type="project" value="UniProtKB-KW"/>
</dbReference>
<keyword evidence="3 8" id="KW-0378">Hydrolase</keyword>
<dbReference type="NCBIfam" id="TIGR01488">
    <property type="entry name" value="HAD-SF-IB"/>
    <property type="match status" value="1"/>
</dbReference>
<reference evidence="7 9" key="1">
    <citation type="submission" date="2019-07" db="EMBL/GenBank/DDBJ databases">
        <title>Whole genome shotgun sequence of Cellulomonas hominis NBRC 16055.</title>
        <authorList>
            <person name="Hosoyama A."/>
            <person name="Uohara A."/>
            <person name="Ohji S."/>
            <person name="Ichikawa N."/>
        </authorList>
    </citation>
    <scope>NUCLEOTIDE SEQUENCE [LARGE SCALE GENOMIC DNA]</scope>
    <source>
        <strain evidence="7 9">NBRC 16055</strain>
    </source>
</reference>
<feature type="transmembrane region" description="Helical" evidence="6">
    <location>
        <begin position="269"/>
        <end position="288"/>
    </location>
</feature>
<dbReference type="InterPro" id="IPR006385">
    <property type="entry name" value="HAD_hydro_SerB1"/>
</dbReference>
<evidence type="ECO:0000256" key="3">
    <source>
        <dbReference type="ARBA" id="ARBA00022801"/>
    </source>
</evidence>
<evidence type="ECO:0000256" key="5">
    <source>
        <dbReference type="SAM" id="MobiDB-lite"/>
    </source>
</evidence>
<keyword evidence="9" id="KW-1185">Reference proteome</keyword>
<evidence type="ECO:0000313" key="8">
    <source>
        <dbReference type="EMBL" id="MBB5472536.1"/>
    </source>
</evidence>
<dbReference type="EMBL" id="JACHDN010000001">
    <property type="protein sequence ID" value="MBB5472536.1"/>
    <property type="molecule type" value="Genomic_DNA"/>
</dbReference>
<dbReference type="Gene3D" id="1.20.1440.100">
    <property type="entry name" value="SG protein - dephosphorylation function"/>
    <property type="match status" value="1"/>
</dbReference>
<evidence type="ECO:0000256" key="6">
    <source>
        <dbReference type="SAM" id="Phobius"/>
    </source>
</evidence>
<evidence type="ECO:0000256" key="2">
    <source>
        <dbReference type="ARBA" id="ARBA00022723"/>
    </source>
</evidence>
<accession>A0A511FGR0</accession>
<dbReference type="InterPro" id="IPR050582">
    <property type="entry name" value="HAD-like_SerB"/>
</dbReference>
<dbReference type="FunFam" id="3.40.50.1000:FF:000025">
    <property type="entry name" value="HAD hydrolase, family IB"/>
    <property type="match status" value="1"/>
</dbReference>
<sequence length="293" mass="31137">MTDTPAAPDTPGPPATPDDARPPLRPAAFFDLDKTVIATSAATAFARPFLVGGLLSRRAMVRSAGAQIAFLLGSATEGRTERVRAQLSAMVTGWDVERVSAIVAESLHEAIDAVLYAEALDLVAEHHAAGHDVVVVSASSDELVRPIAGLIGADEVISSRMAVADGRYTGEIAFYAYGEAKAEAMRDLARRRGYDLAASSAYTDSATDAPMLAAVGHPFVVNPDRALRRMAAERGWSTVTFRRQVLVRARRRPVRLRQLTGAAGPRAELAAAVALALVVGALAGAWWFRRRPA</sequence>
<proteinExistence type="inferred from homology"/>
<feature type="region of interest" description="Disordered" evidence="5">
    <location>
        <begin position="1"/>
        <end position="23"/>
    </location>
</feature>
<reference evidence="8 10" key="2">
    <citation type="submission" date="2020-08" db="EMBL/GenBank/DDBJ databases">
        <title>Sequencing the genomes of 1000 actinobacteria strains.</title>
        <authorList>
            <person name="Klenk H.-P."/>
        </authorList>
    </citation>
    <scope>NUCLEOTIDE SEQUENCE [LARGE SCALE GENOMIC DNA]</scope>
    <source>
        <strain evidence="8 10">DSM 9581</strain>
    </source>
</reference>
<dbReference type="EMBL" id="BJVQ01000078">
    <property type="protein sequence ID" value="GEL48393.1"/>
    <property type="molecule type" value="Genomic_DNA"/>
</dbReference>
<gene>
    <name evidence="7" type="ORF">CHO01_35090</name>
    <name evidence="8" type="ORF">HNR08_001272</name>
</gene>
<dbReference type="InterPro" id="IPR036412">
    <property type="entry name" value="HAD-like_sf"/>
</dbReference>
<evidence type="ECO:0000256" key="4">
    <source>
        <dbReference type="ARBA" id="ARBA00022842"/>
    </source>
</evidence>
<dbReference type="SUPFAM" id="SSF56784">
    <property type="entry name" value="HAD-like"/>
    <property type="match status" value="1"/>
</dbReference>
<evidence type="ECO:0000256" key="1">
    <source>
        <dbReference type="ARBA" id="ARBA00009184"/>
    </source>
</evidence>
<dbReference type="CDD" id="cd02612">
    <property type="entry name" value="HAD_PGPPase"/>
    <property type="match status" value="1"/>
</dbReference>
<name>A0A511FGR0_9CELL</name>
<dbReference type="OrthoDB" id="25607at2"/>
<dbReference type="AlphaFoldDB" id="A0A511FGR0"/>
<dbReference type="NCBIfam" id="TIGR01490">
    <property type="entry name" value="HAD-SF-IB-hyp1"/>
    <property type="match status" value="1"/>
</dbReference>
<dbReference type="Pfam" id="PF12710">
    <property type="entry name" value="HAD"/>
    <property type="match status" value="1"/>
</dbReference>
<dbReference type="InterPro" id="IPR023214">
    <property type="entry name" value="HAD_sf"/>
</dbReference>
<evidence type="ECO:0000313" key="7">
    <source>
        <dbReference type="EMBL" id="GEL48393.1"/>
    </source>
</evidence>
<keyword evidence="2" id="KW-0479">Metal-binding</keyword>
<dbReference type="GO" id="GO:0016787">
    <property type="term" value="F:hydrolase activity"/>
    <property type="evidence" value="ECO:0007669"/>
    <property type="project" value="UniProtKB-KW"/>
</dbReference>
<keyword evidence="6" id="KW-1133">Transmembrane helix</keyword>
<dbReference type="PANTHER" id="PTHR43344:SF13">
    <property type="entry name" value="PHOSPHATASE RV3661-RELATED"/>
    <property type="match status" value="1"/>
</dbReference>
<keyword evidence="4" id="KW-0460">Magnesium</keyword>
<evidence type="ECO:0000313" key="10">
    <source>
        <dbReference type="Proteomes" id="UP000564629"/>
    </source>
</evidence>
<protein>
    <submittedName>
        <fullName evidence="8">HAD superfamily hydrolase (TIGR01490 family)</fullName>
    </submittedName>
    <submittedName>
        <fullName evidence="7">Haloacid dehalogenase</fullName>
    </submittedName>
</protein>
<dbReference type="Proteomes" id="UP000564629">
    <property type="component" value="Unassembled WGS sequence"/>
</dbReference>
<keyword evidence="6" id="KW-0472">Membrane</keyword>
<organism evidence="7 9">
    <name type="scientific">Cellulomonas hominis</name>
    <dbReference type="NCBI Taxonomy" id="156981"/>
    <lineage>
        <taxon>Bacteria</taxon>
        <taxon>Bacillati</taxon>
        <taxon>Actinomycetota</taxon>
        <taxon>Actinomycetes</taxon>
        <taxon>Micrococcales</taxon>
        <taxon>Cellulomonadaceae</taxon>
        <taxon>Cellulomonas</taxon>
    </lineage>
</organism>
<dbReference type="Proteomes" id="UP000321723">
    <property type="component" value="Unassembled WGS sequence"/>
</dbReference>
<dbReference type="PANTHER" id="PTHR43344">
    <property type="entry name" value="PHOSPHOSERINE PHOSPHATASE"/>
    <property type="match status" value="1"/>
</dbReference>
<dbReference type="Gene3D" id="3.40.50.1000">
    <property type="entry name" value="HAD superfamily/HAD-like"/>
    <property type="match status" value="1"/>
</dbReference>
<dbReference type="RefSeq" id="WP_146840380.1">
    <property type="nucleotide sequence ID" value="NZ_BJVQ01000078.1"/>
</dbReference>